<dbReference type="GO" id="GO:0005829">
    <property type="term" value="C:cytosol"/>
    <property type="evidence" value="ECO:0007669"/>
    <property type="project" value="TreeGrafter"/>
</dbReference>
<dbReference type="CDD" id="cd01745">
    <property type="entry name" value="GATase1_2"/>
    <property type="match status" value="1"/>
</dbReference>
<evidence type="ECO:0000256" key="4">
    <source>
        <dbReference type="ARBA" id="ARBA00060634"/>
    </source>
</evidence>
<name>A0A1R0FAM6_9HYPH</name>
<evidence type="ECO:0000256" key="1">
    <source>
        <dbReference type="ARBA" id="ARBA00011083"/>
    </source>
</evidence>
<accession>A0A1R0FAM6</accession>
<dbReference type="GO" id="GO:0006598">
    <property type="term" value="P:polyamine catabolic process"/>
    <property type="evidence" value="ECO:0007669"/>
    <property type="project" value="TreeGrafter"/>
</dbReference>
<organism evidence="6 7">
    <name type="scientific">Bartonella apis</name>
    <dbReference type="NCBI Taxonomy" id="1686310"/>
    <lineage>
        <taxon>Bacteria</taxon>
        <taxon>Pseudomonadati</taxon>
        <taxon>Pseudomonadota</taxon>
        <taxon>Alphaproteobacteria</taxon>
        <taxon>Hyphomicrobiales</taxon>
        <taxon>Bartonellaceae</taxon>
        <taxon>Bartonella</taxon>
    </lineage>
</organism>
<dbReference type="Gene3D" id="3.40.50.880">
    <property type="match status" value="1"/>
</dbReference>
<dbReference type="PANTHER" id="PTHR43235:SF1">
    <property type="entry name" value="GLUTAMINE AMIDOTRANSFERASE PB2B2.05-RELATED"/>
    <property type="match status" value="1"/>
</dbReference>
<dbReference type="OrthoDB" id="9813383at2"/>
<comment type="caution">
    <text evidence="6">The sequence shown here is derived from an EMBL/GenBank/DDBJ whole genome shotgun (WGS) entry which is preliminary data.</text>
</comment>
<dbReference type="Pfam" id="PF07722">
    <property type="entry name" value="Peptidase_C26"/>
    <property type="match status" value="1"/>
</dbReference>
<evidence type="ECO:0000256" key="3">
    <source>
        <dbReference type="ARBA" id="ARBA00055068"/>
    </source>
</evidence>
<dbReference type="RefSeq" id="WP_075869203.1">
    <property type="nucleotide sequence ID" value="NZ_CALYQA010000007.1"/>
</dbReference>
<protein>
    <recommendedName>
        <fullName evidence="5">gamma-glutamyl-gamma-aminobutyrate hydrolase</fullName>
        <ecNumber evidence="5">3.5.1.94</ecNumber>
    </recommendedName>
</protein>
<keyword evidence="7" id="KW-1185">Reference proteome</keyword>
<evidence type="ECO:0000313" key="6">
    <source>
        <dbReference type="EMBL" id="OLY44026.1"/>
    </source>
</evidence>
<dbReference type="PROSITE" id="PS51273">
    <property type="entry name" value="GATASE_TYPE_1"/>
    <property type="match status" value="1"/>
</dbReference>
<keyword evidence="6" id="KW-0315">Glutamine amidotransferase</keyword>
<dbReference type="SUPFAM" id="SSF52317">
    <property type="entry name" value="Class I glutamine amidotransferase-like"/>
    <property type="match status" value="1"/>
</dbReference>
<comment type="similarity">
    <text evidence="1">Belongs to the peptidase C26 family.</text>
</comment>
<dbReference type="InterPro" id="IPR029062">
    <property type="entry name" value="Class_I_gatase-like"/>
</dbReference>
<dbReference type="EMBL" id="LXYT01000001">
    <property type="protein sequence ID" value="OLY44026.1"/>
    <property type="molecule type" value="Genomic_DNA"/>
</dbReference>
<dbReference type="EC" id="3.5.1.94" evidence="5"/>
<dbReference type="FunFam" id="3.40.50.880:FF:000030">
    <property type="entry name" value="Gamma-glutamyl-gamma-aminobutyrate hydrolase PuuD"/>
    <property type="match status" value="1"/>
</dbReference>
<dbReference type="AlphaFoldDB" id="A0A1R0FAM6"/>
<dbReference type="GO" id="GO:0033969">
    <property type="term" value="F:gamma-glutamyl-gamma-aminobutyrate hydrolase activity"/>
    <property type="evidence" value="ECO:0007669"/>
    <property type="project" value="UniProtKB-EC"/>
</dbReference>
<dbReference type="InterPro" id="IPR044668">
    <property type="entry name" value="PuuD-like"/>
</dbReference>
<sequence>MADRLKPLVAVPSDCPEFDGYVWNGTPVQYLEAASKVADVAPLIVPSLGRDADIQSILAVVDGVLITGAKSNVNPARYGEAATTDHEPFDFSRDETSFFLIHAAIRLGLPLLAICRGIQELNVALGGTLSPALQKIPGKLDHRANDKSDSDKKFAIRQPVHVSENTSLAEIVGTGEIMVNSVHQQGINKLAPRLVAEAIAADGTIEAVSVKDAKDFALGVQWHPEYWATSDIPSNKIFKAFGEAVHHHNDKRLEKNGCRKKDNHLEKGKP</sequence>
<evidence type="ECO:0000313" key="7">
    <source>
        <dbReference type="Proteomes" id="UP000187344"/>
    </source>
</evidence>
<comment type="pathway">
    <text evidence="4">Amine and polyamine degradation; putrescine degradation; 4-aminobutanoate from putrescine: step 4/4.</text>
</comment>
<dbReference type="GeneID" id="92991351"/>
<comment type="function">
    <text evidence="3">Involved in the breakdown of putrescine via hydrolysis of the gamma-glutamyl linkage of gamma-glutamyl-gamma-aminobutyrate.</text>
</comment>
<dbReference type="GO" id="GO:0016740">
    <property type="term" value="F:transferase activity"/>
    <property type="evidence" value="ECO:0007669"/>
    <property type="project" value="UniProtKB-KW"/>
</dbReference>
<keyword evidence="6" id="KW-0808">Transferase</keyword>
<evidence type="ECO:0000256" key="2">
    <source>
        <dbReference type="ARBA" id="ARBA00052718"/>
    </source>
</evidence>
<dbReference type="Proteomes" id="UP000187344">
    <property type="component" value="Unassembled WGS sequence"/>
</dbReference>
<dbReference type="InterPro" id="IPR011697">
    <property type="entry name" value="Peptidase_C26"/>
</dbReference>
<comment type="catalytic activity">
    <reaction evidence="2">
        <text>4-(gamma-L-glutamylamino)butanoate + H2O = 4-aminobutanoate + L-glutamate</text>
        <dbReference type="Rhea" id="RHEA:19737"/>
        <dbReference type="ChEBI" id="CHEBI:15377"/>
        <dbReference type="ChEBI" id="CHEBI:29985"/>
        <dbReference type="ChEBI" id="CHEBI:58800"/>
        <dbReference type="ChEBI" id="CHEBI:59888"/>
        <dbReference type="EC" id="3.5.1.94"/>
    </reaction>
</comment>
<evidence type="ECO:0000256" key="5">
    <source>
        <dbReference type="ARBA" id="ARBA00066788"/>
    </source>
</evidence>
<proteinExistence type="inferred from homology"/>
<gene>
    <name evidence="6" type="ORF">PEB0149_014780</name>
</gene>
<dbReference type="PANTHER" id="PTHR43235">
    <property type="entry name" value="GLUTAMINE AMIDOTRANSFERASE PB2B2.05-RELATED"/>
    <property type="match status" value="1"/>
</dbReference>
<reference evidence="6 7" key="1">
    <citation type="submission" date="2016-12" db="EMBL/GenBank/DDBJ databases">
        <title>Comparative genomics of Bartonella apis.</title>
        <authorList>
            <person name="Engel P."/>
        </authorList>
    </citation>
    <scope>NUCLEOTIDE SEQUENCE [LARGE SCALE GENOMIC DNA]</scope>
    <source>
        <strain evidence="6 7">PEB0149</strain>
    </source>
</reference>